<reference evidence="2" key="1">
    <citation type="submission" date="2016-10" db="EMBL/GenBank/DDBJ databases">
        <authorList>
            <person name="Varghese N."/>
            <person name="Submissions S."/>
        </authorList>
    </citation>
    <scope>NUCLEOTIDE SEQUENCE [LARGE SCALE GENOMIC DNA]</scope>
    <source>
        <strain evidence="2">CGMCC 1.10121</strain>
    </source>
</reference>
<protein>
    <submittedName>
        <fullName evidence="1">Uncharacterized protein</fullName>
    </submittedName>
</protein>
<keyword evidence="2" id="KW-1185">Reference proteome</keyword>
<name>A0A1H8MSW3_9EURY</name>
<gene>
    <name evidence="1" type="ORF">SAMN04487948_10164</name>
</gene>
<dbReference type="OrthoDB" id="287002at2157"/>
<dbReference type="AlphaFoldDB" id="A0A1H8MSW3"/>
<dbReference type="EMBL" id="FODV01000001">
    <property type="protein sequence ID" value="SEO20340.1"/>
    <property type="molecule type" value="Genomic_DNA"/>
</dbReference>
<evidence type="ECO:0000313" key="2">
    <source>
        <dbReference type="Proteomes" id="UP000199126"/>
    </source>
</evidence>
<sequence length="67" mass="7534">MTNEIHIASDTITVGSTLQHATLRSVQTVTEITDTAVRMTTDEHEFVYPREQLALELSTGRFELISQ</sequence>
<evidence type="ECO:0000313" key="1">
    <source>
        <dbReference type="EMBL" id="SEO20340.1"/>
    </source>
</evidence>
<dbReference type="Proteomes" id="UP000199126">
    <property type="component" value="Unassembled WGS sequence"/>
</dbReference>
<dbReference type="RefSeq" id="WP_089820477.1">
    <property type="nucleotide sequence ID" value="NZ_FODV01000001.1"/>
</dbReference>
<accession>A0A1H8MSW3</accession>
<proteinExistence type="predicted"/>
<organism evidence="1 2">
    <name type="scientific">Halogranum amylolyticum</name>
    <dbReference type="NCBI Taxonomy" id="660520"/>
    <lineage>
        <taxon>Archaea</taxon>
        <taxon>Methanobacteriati</taxon>
        <taxon>Methanobacteriota</taxon>
        <taxon>Stenosarchaea group</taxon>
        <taxon>Halobacteria</taxon>
        <taxon>Halobacteriales</taxon>
        <taxon>Haloferacaceae</taxon>
    </lineage>
</organism>